<dbReference type="Pfam" id="PF11159">
    <property type="entry name" value="DUF2939"/>
    <property type="match status" value="1"/>
</dbReference>
<dbReference type="InterPro" id="IPR021330">
    <property type="entry name" value="DUF2939"/>
</dbReference>
<keyword evidence="3" id="KW-1185">Reference proteome</keyword>
<protein>
    <recommendedName>
        <fullName evidence="4">DUF2939 domain-containing protein</fullName>
    </recommendedName>
</protein>
<dbReference type="AlphaFoldDB" id="A0A9X0W539"/>
<feature type="region of interest" description="Disordered" evidence="1">
    <location>
        <begin position="63"/>
        <end position="95"/>
    </location>
</feature>
<comment type="caution">
    <text evidence="2">The sequence shown here is derived from an EMBL/GenBank/DDBJ whole genome shotgun (WGS) entry which is preliminary data.</text>
</comment>
<organism evidence="2 3">
    <name type="scientific">Lamprobacter modestohalophilus</name>
    <dbReference type="NCBI Taxonomy" id="1064514"/>
    <lineage>
        <taxon>Bacteria</taxon>
        <taxon>Pseudomonadati</taxon>
        <taxon>Pseudomonadota</taxon>
        <taxon>Gammaproteobacteria</taxon>
        <taxon>Chromatiales</taxon>
        <taxon>Chromatiaceae</taxon>
        <taxon>Lamprobacter</taxon>
    </lineage>
</organism>
<feature type="compositionally biased region" description="Low complexity" evidence="1">
    <location>
        <begin position="73"/>
        <end position="95"/>
    </location>
</feature>
<dbReference type="Proteomes" id="UP001138768">
    <property type="component" value="Unassembled WGS sequence"/>
</dbReference>
<name>A0A9X0W539_9GAMM</name>
<gene>
    <name evidence="2" type="ORF">CKO42_00925</name>
</gene>
<evidence type="ECO:0000313" key="2">
    <source>
        <dbReference type="EMBL" id="MBK1617035.1"/>
    </source>
</evidence>
<dbReference type="RefSeq" id="WP_200236774.1">
    <property type="nucleotide sequence ID" value="NZ_NRRY01000001.1"/>
</dbReference>
<evidence type="ECO:0000256" key="1">
    <source>
        <dbReference type="SAM" id="MobiDB-lite"/>
    </source>
</evidence>
<reference evidence="2 3" key="1">
    <citation type="journal article" date="2020" name="Microorganisms">
        <title>Osmotic Adaptation and Compatible Solute Biosynthesis of Phototrophic Bacteria as Revealed from Genome Analyses.</title>
        <authorList>
            <person name="Imhoff J.F."/>
            <person name="Rahn T."/>
            <person name="Kunzel S."/>
            <person name="Keller A."/>
            <person name="Neulinger S.C."/>
        </authorList>
    </citation>
    <scope>NUCLEOTIDE SEQUENCE [LARGE SCALE GENOMIC DNA]</scope>
    <source>
        <strain evidence="2 3">DSM 25653</strain>
    </source>
</reference>
<dbReference type="EMBL" id="NRRY01000001">
    <property type="protein sequence ID" value="MBK1617035.1"/>
    <property type="molecule type" value="Genomic_DNA"/>
</dbReference>
<evidence type="ECO:0000313" key="3">
    <source>
        <dbReference type="Proteomes" id="UP001138768"/>
    </source>
</evidence>
<sequence>MARFLSLSILLAAVLYGIWPYYSILRINNALEKPEAEALAPVVDLVAIQGHFKARIESGVDSLLPQDQNRQPGSSQSGSSAGSQNDSQNGGQSSAQNALQLDADKVLGWLAGNLKQLGDAALDQAITLDWVRSTLLAATRRANSEAGPQGDSSLIGAVDFAFFESWNRFVIRLGRLGESPTFVILTLDGAEWRVTDITH</sequence>
<evidence type="ECO:0008006" key="4">
    <source>
        <dbReference type="Google" id="ProtNLM"/>
    </source>
</evidence>
<accession>A0A9X0W539</accession>
<proteinExistence type="predicted"/>